<evidence type="ECO:0000313" key="1">
    <source>
        <dbReference type="Proteomes" id="UP000095286"/>
    </source>
</evidence>
<proteinExistence type="predicted"/>
<sequence>MVLFNYLIFLVPCLLTNAINIPCTPKNFGTSEIPKIVCVCTKSKCDTLQNFDPSELTTTIGIITTTQAGKRFEKTLQAKQSVNKQMEAVDAIIHINITEQYQQIIGFGGAFTDSFGININKLTTPARNRLMYGYFSKEGLEYTIARVPIGSTDFSTSVYSYDEVVDDFELKNFNLTTEDFTLKIPYIKEAVIYSGNTLKLYASAWAPPAWMKTNNKQDGGAPLKGEVGGQYYETWSNYYIKFFEAYQKQGINFWGVTSGNEPTSGNFKDYAWQSLLFTPKTQKEFLKTNLGPKIRSNPSFKNMKIMILDDDREVLPAWADDVLEDSEMDKYVDGVGVHWYMDNIFPASNLEETYKKHPTKFVLGTEACTGSTIFSKGPIPGNWNRGESYLFSIIDYLNHYASGWTDWNFALDMDGGPSWAKNNVDAPILIDAHNQQFYRQPMFYALGHVSKFVKPGGVRIYSKLSKQIIGVEIVSVKNLDGTKATVILNKNNYDLKFQFDVVGSSSNDVGVIAVEKFSFTTVVWK</sequence>
<protein>
    <submittedName>
        <fullName evidence="2">Glucosylceramidase</fullName>
    </submittedName>
</protein>
<accession>A0AC35UCB4</accession>
<name>A0AC35UCB4_9BILA</name>
<dbReference type="WBParaSite" id="RSKR_0001009100.1">
    <property type="protein sequence ID" value="RSKR_0001009100.1"/>
    <property type="gene ID" value="RSKR_0001009100"/>
</dbReference>
<dbReference type="Proteomes" id="UP000095286">
    <property type="component" value="Unplaced"/>
</dbReference>
<reference evidence="2" key="1">
    <citation type="submission" date="2016-11" db="UniProtKB">
        <authorList>
            <consortium name="WormBaseParasite"/>
        </authorList>
    </citation>
    <scope>IDENTIFICATION</scope>
    <source>
        <strain evidence="2">KR3021</strain>
    </source>
</reference>
<organism evidence="1 2">
    <name type="scientific">Rhabditophanes sp. KR3021</name>
    <dbReference type="NCBI Taxonomy" id="114890"/>
    <lineage>
        <taxon>Eukaryota</taxon>
        <taxon>Metazoa</taxon>
        <taxon>Ecdysozoa</taxon>
        <taxon>Nematoda</taxon>
        <taxon>Chromadorea</taxon>
        <taxon>Rhabditida</taxon>
        <taxon>Tylenchina</taxon>
        <taxon>Panagrolaimomorpha</taxon>
        <taxon>Strongyloidoidea</taxon>
        <taxon>Alloionematidae</taxon>
        <taxon>Rhabditophanes</taxon>
    </lineage>
</organism>
<evidence type="ECO:0000313" key="2">
    <source>
        <dbReference type="WBParaSite" id="RSKR_0001009100.1"/>
    </source>
</evidence>